<dbReference type="InterPro" id="IPR023271">
    <property type="entry name" value="Aquaporin-like"/>
</dbReference>
<evidence type="ECO:0000256" key="7">
    <source>
        <dbReference type="SAM" id="Phobius"/>
    </source>
</evidence>
<dbReference type="PANTHER" id="PTHR45724:SF13">
    <property type="entry name" value="AQUAPORIN NIP1-1-RELATED"/>
    <property type="match status" value="1"/>
</dbReference>
<comment type="subcellular location">
    <subcellularLocation>
        <location evidence="1">Membrane</location>
        <topology evidence="1">Multi-pass membrane protein</topology>
    </subcellularLocation>
</comment>
<gene>
    <name evidence="8" type="ORF">HNQ79_006002</name>
</gene>
<feature type="transmembrane region" description="Helical" evidence="7">
    <location>
        <begin position="66"/>
        <end position="88"/>
    </location>
</feature>
<organism evidence="8 9">
    <name type="scientific">Streptomyces candidus</name>
    <dbReference type="NCBI Taxonomy" id="67283"/>
    <lineage>
        <taxon>Bacteria</taxon>
        <taxon>Bacillati</taxon>
        <taxon>Actinomycetota</taxon>
        <taxon>Actinomycetes</taxon>
        <taxon>Kitasatosporales</taxon>
        <taxon>Streptomycetaceae</taxon>
        <taxon>Streptomyces</taxon>
    </lineage>
</organism>
<dbReference type="PANTHER" id="PTHR45724">
    <property type="entry name" value="AQUAPORIN NIP2-1"/>
    <property type="match status" value="1"/>
</dbReference>
<keyword evidence="5 7" id="KW-0472">Membrane</keyword>
<protein>
    <submittedName>
        <fullName evidence="8">Aquaporin Z</fullName>
    </submittedName>
</protein>
<dbReference type="SUPFAM" id="SSF81338">
    <property type="entry name" value="Aquaporin-like"/>
    <property type="match status" value="1"/>
</dbReference>
<evidence type="ECO:0000256" key="3">
    <source>
        <dbReference type="ARBA" id="ARBA00022692"/>
    </source>
</evidence>
<keyword evidence="2 6" id="KW-0813">Transport</keyword>
<evidence type="ECO:0000256" key="6">
    <source>
        <dbReference type="RuleBase" id="RU000477"/>
    </source>
</evidence>
<evidence type="ECO:0000256" key="1">
    <source>
        <dbReference type="ARBA" id="ARBA00004141"/>
    </source>
</evidence>
<dbReference type="InterPro" id="IPR000425">
    <property type="entry name" value="MIP"/>
</dbReference>
<evidence type="ECO:0000313" key="9">
    <source>
        <dbReference type="Proteomes" id="UP000540423"/>
    </source>
</evidence>
<evidence type="ECO:0000313" key="8">
    <source>
        <dbReference type="EMBL" id="MBB6439490.1"/>
    </source>
</evidence>
<keyword evidence="3 6" id="KW-0812">Transmembrane</keyword>
<evidence type="ECO:0000256" key="2">
    <source>
        <dbReference type="ARBA" id="ARBA00022448"/>
    </source>
</evidence>
<dbReference type="AlphaFoldDB" id="A0A7X0HL45"/>
<keyword evidence="9" id="KW-1185">Reference proteome</keyword>
<dbReference type="EMBL" id="JACHEM010000023">
    <property type="protein sequence ID" value="MBB6439490.1"/>
    <property type="molecule type" value="Genomic_DNA"/>
</dbReference>
<dbReference type="Gene3D" id="1.20.1080.10">
    <property type="entry name" value="Glycerol uptake facilitator protein"/>
    <property type="match status" value="1"/>
</dbReference>
<name>A0A7X0HL45_9ACTN</name>
<dbReference type="Pfam" id="PF00230">
    <property type="entry name" value="MIP"/>
    <property type="match status" value="1"/>
</dbReference>
<feature type="transmembrane region" description="Helical" evidence="7">
    <location>
        <begin position="28"/>
        <end position="45"/>
    </location>
</feature>
<reference evidence="8 9" key="1">
    <citation type="submission" date="2020-08" db="EMBL/GenBank/DDBJ databases">
        <title>Genomic Encyclopedia of Type Strains, Phase IV (KMG-IV): sequencing the most valuable type-strain genomes for metagenomic binning, comparative biology and taxonomic classification.</title>
        <authorList>
            <person name="Goeker M."/>
        </authorList>
    </citation>
    <scope>NUCLEOTIDE SEQUENCE [LARGE SCALE GENOMIC DNA]</scope>
    <source>
        <strain evidence="8 9">DSM 40141</strain>
    </source>
</reference>
<dbReference type="GO" id="GO:0016020">
    <property type="term" value="C:membrane"/>
    <property type="evidence" value="ECO:0007669"/>
    <property type="project" value="UniProtKB-SubCell"/>
</dbReference>
<feature type="transmembrane region" description="Helical" evidence="7">
    <location>
        <begin position="5"/>
        <end position="22"/>
    </location>
</feature>
<comment type="similarity">
    <text evidence="6">Belongs to the MIP/aquaporin (TC 1.A.8) family.</text>
</comment>
<comment type="caution">
    <text evidence="8">The sequence shown here is derived from an EMBL/GenBank/DDBJ whole genome shotgun (WGS) entry which is preliminary data.</text>
</comment>
<feature type="transmembrane region" description="Helical" evidence="7">
    <location>
        <begin position="108"/>
        <end position="127"/>
    </location>
</feature>
<proteinExistence type="inferred from homology"/>
<sequence>MRRYAVEFVGTFFLVLTVGTAVLSEAPLAPLAVGAILTVMVYARGHVSGAHYNPAVTLAVLLRGRISGATAAGYVCAQSLAALAVGPLARWAVSAEAVRPLSFSGRELATALVVEALFAFALAYVVLNVATSSSHPDNSFYGLAIGLTVLAGAVTVGGISGAVFNPAVALGGAMAGLFDWSALWIYLLANLLGGAAAGMGFRALHPHDVAPLDTADESAASRALAVQPGH</sequence>
<dbReference type="Proteomes" id="UP000540423">
    <property type="component" value="Unassembled WGS sequence"/>
</dbReference>
<keyword evidence="4 7" id="KW-1133">Transmembrane helix</keyword>
<dbReference type="PRINTS" id="PR00783">
    <property type="entry name" value="MINTRINSICP"/>
</dbReference>
<dbReference type="GO" id="GO:0015267">
    <property type="term" value="F:channel activity"/>
    <property type="evidence" value="ECO:0007669"/>
    <property type="project" value="InterPro"/>
</dbReference>
<evidence type="ECO:0000256" key="4">
    <source>
        <dbReference type="ARBA" id="ARBA00022989"/>
    </source>
</evidence>
<dbReference type="PROSITE" id="PS00221">
    <property type="entry name" value="MIP"/>
    <property type="match status" value="1"/>
</dbReference>
<dbReference type="RefSeq" id="WP_185036041.1">
    <property type="nucleotide sequence ID" value="NZ_JACHEM010000023.1"/>
</dbReference>
<accession>A0A7X0HL45</accession>
<dbReference type="InterPro" id="IPR022357">
    <property type="entry name" value="MIP_CS"/>
</dbReference>
<dbReference type="InterPro" id="IPR034294">
    <property type="entry name" value="Aquaporin_transptr"/>
</dbReference>
<feature type="transmembrane region" description="Helical" evidence="7">
    <location>
        <begin position="183"/>
        <end position="204"/>
    </location>
</feature>
<feature type="transmembrane region" description="Helical" evidence="7">
    <location>
        <begin position="139"/>
        <end position="163"/>
    </location>
</feature>
<evidence type="ECO:0000256" key="5">
    <source>
        <dbReference type="ARBA" id="ARBA00023136"/>
    </source>
</evidence>